<dbReference type="FunFam" id="3.20.20.100:FF:000004">
    <property type="entry name" value="Oxidoreductase, aldo/keto reductase"/>
    <property type="match status" value="1"/>
</dbReference>
<dbReference type="InterPro" id="IPR036812">
    <property type="entry name" value="NAD(P)_OxRdtase_dom_sf"/>
</dbReference>
<dbReference type="CDD" id="cd19081">
    <property type="entry name" value="AKR_AKR9C1"/>
    <property type="match status" value="1"/>
</dbReference>
<accession>A0A256AB88</accession>
<reference evidence="3 4" key="1">
    <citation type="submission" date="2017-07" db="EMBL/GenBank/DDBJ databases">
        <title>Flavobacterium cyanobacteriorum sp. nov., isolated from cyanobacterial aggregates in a eutrophic lake.</title>
        <authorList>
            <person name="Cai H."/>
        </authorList>
    </citation>
    <scope>NUCLEOTIDE SEQUENCE [LARGE SCALE GENOMIC DNA]</scope>
    <source>
        <strain evidence="3 4">TH167</strain>
    </source>
</reference>
<feature type="domain" description="NADP-dependent oxidoreductase" evidence="2">
    <location>
        <begin position="16"/>
        <end position="311"/>
    </location>
</feature>
<dbReference type="GO" id="GO:0016491">
    <property type="term" value="F:oxidoreductase activity"/>
    <property type="evidence" value="ECO:0007669"/>
    <property type="project" value="UniProtKB-KW"/>
</dbReference>
<organism evidence="3 4">
    <name type="scientific">Flavobacterium aurantiibacter</name>
    <dbReference type="NCBI Taxonomy" id="2023067"/>
    <lineage>
        <taxon>Bacteria</taxon>
        <taxon>Pseudomonadati</taxon>
        <taxon>Bacteroidota</taxon>
        <taxon>Flavobacteriia</taxon>
        <taxon>Flavobacteriales</taxon>
        <taxon>Flavobacteriaceae</taxon>
        <taxon>Flavobacterium</taxon>
    </lineage>
</organism>
<gene>
    <name evidence="3" type="ORF">CHX27_00605</name>
</gene>
<dbReference type="AlphaFoldDB" id="A0A256AB88"/>
<evidence type="ECO:0000313" key="3">
    <source>
        <dbReference type="EMBL" id="OYQ50901.1"/>
    </source>
</evidence>
<keyword evidence="4" id="KW-1185">Reference proteome</keyword>
<dbReference type="SUPFAM" id="SSF51430">
    <property type="entry name" value="NAD(P)-linked oxidoreductase"/>
    <property type="match status" value="1"/>
</dbReference>
<evidence type="ECO:0000256" key="1">
    <source>
        <dbReference type="ARBA" id="ARBA00023002"/>
    </source>
</evidence>
<protein>
    <submittedName>
        <fullName evidence="3">Alcohol dehydrogenase</fullName>
    </submittedName>
</protein>
<name>A0A256AB88_9FLAO</name>
<evidence type="ECO:0000259" key="2">
    <source>
        <dbReference type="Pfam" id="PF00248"/>
    </source>
</evidence>
<sequence length="318" mass="35318">MLKFKSVPNTELKTAPLIFGGNVFGWTIDEKTSFQILNAFIDKGFNMIDTADIYSRWAPGNVGGESEKIIGKWLSDVKSRDKIIIATKAGMDMGEGKVGLKAAYLKSAVEQSLRNLKTDYIDLFQSHQDDPETAQDETLRAYDELIQAGKIRYIGASNFTADRLQEASEIARSQQLQPYRTLQPYYNLYMREKFEGELQNTCAELQLAVIPYFSLESGFLTGKYRSTADLQKSIRGGRFANHFNERGMRILSALDALSAAHNTTPAAIALAWLLKQETILAPIASATSVTQLNELLAVADINLNTDEIRLLNLVSASS</sequence>
<dbReference type="EMBL" id="NOXX01000054">
    <property type="protein sequence ID" value="OYQ50901.1"/>
    <property type="molecule type" value="Genomic_DNA"/>
</dbReference>
<dbReference type="PANTHER" id="PTHR43364">
    <property type="entry name" value="NADH-SPECIFIC METHYLGLYOXAL REDUCTASE-RELATED"/>
    <property type="match status" value="1"/>
</dbReference>
<dbReference type="RefSeq" id="WP_094484851.1">
    <property type="nucleotide sequence ID" value="NZ_NOXX01000054.1"/>
</dbReference>
<dbReference type="PANTHER" id="PTHR43364:SF6">
    <property type="entry name" value="OXIDOREDUCTASE-RELATED"/>
    <property type="match status" value="1"/>
</dbReference>
<comment type="caution">
    <text evidence="3">The sequence shown here is derived from an EMBL/GenBank/DDBJ whole genome shotgun (WGS) entry which is preliminary data.</text>
</comment>
<dbReference type="GO" id="GO:0005829">
    <property type="term" value="C:cytosol"/>
    <property type="evidence" value="ECO:0007669"/>
    <property type="project" value="UniProtKB-ARBA"/>
</dbReference>
<dbReference type="Proteomes" id="UP000216035">
    <property type="component" value="Unassembled WGS sequence"/>
</dbReference>
<dbReference type="InterPro" id="IPR023210">
    <property type="entry name" value="NADP_OxRdtase_dom"/>
</dbReference>
<dbReference type="OrthoDB" id="9773828at2"/>
<dbReference type="InterPro" id="IPR050523">
    <property type="entry name" value="AKR_Detox_Biosynth"/>
</dbReference>
<dbReference type="Pfam" id="PF00248">
    <property type="entry name" value="Aldo_ket_red"/>
    <property type="match status" value="1"/>
</dbReference>
<evidence type="ECO:0000313" key="4">
    <source>
        <dbReference type="Proteomes" id="UP000216035"/>
    </source>
</evidence>
<keyword evidence="1" id="KW-0560">Oxidoreductase</keyword>
<proteinExistence type="predicted"/>
<dbReference type="Gene3D" id="3.20.20.100">
    <property type="entry name" value="NADP-dependent oxidoreductase domain"/>
    <property type="match status" value="1"/>
</dbReference>